<reference evidence="2 3" key="1">
    <citation type="journal article" date="2019" name="Int. J. Syst. Evol. Microbiol.">
        <title>The Global Catalogue of Microorganisms (GCM) 10K type strain sequencing project: providing services to taxonomists for standard genome sequencing and annotation.</title>
        <authorList>
            <consortium name="The Broad Institute Genomics Platform"/>
            <consortium name="The Broad Institute Genome Sequencing Center for Infectious Disease"/>
            <person name="Wu L."/>
            <person name="Ma J."/>
        </authorList>
    </citation>
    <scope>NUCLEOTIDE SEQUENCE [LARGE SCALE GENOMIC DNA]</scope>
    <source>
        <strain evidence="2 3">JCM 6307</strain>
    </source>
</reference>
<dbReference type="Proteomes" id="UP001501358">
    <property type="component" value="Unassembled WGS sequence"/>
</dbReference>
<sequence length="241" mass="25180">MSGPDRPAEPAHGPGPASVLAPGPAREPVREPAGPTAEPAGAPVRLTEGWRRDGAPAAFATTRHGIRVTAPAGADLFHSPGHRGTGVPALRRPLTGDFTAWAAVSVTGRRFADAGGLCLYGPDGWFKLCLERTRAGGWAAVSVLSRPDSDEALGPALPGPRAGLLLTREGGRVAAFVRAEEEPHGGRQPQEAGGWEFVRTFSGWTRHTLELGLFAQAPFSDGCTAAFGVPHLGGRALRDRR</sequence>
<comment type="caution">
    <text evidence="2">The sequence shown here is derived from an EMBL/GenBank/DDBJ whole genome shotgun (WGS) entry which is preliminary data.</text>
</comment>
<dbReference type="Gene3D" id="2.60.120.200">
    <property type="match status" value="1"/>
</dbReference>
<name>A0ABN3KZ15_9ACTN</name>
<evidence type="ECO:0000256" key="1">
    <source>
        <dbReference type="SAM" id="MobiDB-lite"/>
    </source>
</evidence>
<accession>A0ABN3KZ15</accession>
<gene>
    <name evidence="2" type="ORF">GCM10010406_08730</name>
</gene>
<dbReference type="InterPro" id="IPR013320">
    <property type="entry name" value="ConA-like_dom_sf"/>
</dbReference>
<feature type="region of interest" description="Disordered" evidence="1">
    <location>
        <begin position="1"/>
        <end position="50"/>
    </location>
</feature>
<dbReference type="SUPFAM" id="SSF49899">
    <property type="entry name" value="Concanavalin A-like lectins/glucanases"/>
    <property type="match status" value="1"/>
</dbReference>
<evidence type="ECO:0000313" key="3">
    <source>
        <dbReference type="Proteomes" id="UP001501358"/>
    </source>
</evidence>
<organism evidence="2 3">
    <name type="scientific">Streptomyces thermolineatus</name>
    <dbReference type="NCBI Taxonomy" id="44033"/>
    <lineage>
        <taxon>Bacteria</taxon>
        <taxon>Bacillati</taxon>
        <taxon>Actinomycetota</taxon>
        <taxon>Actinomycetes</taxon>
        <taxon>Kitasatosporales</taxon>
        <taxon>Streptomycetaceae</taxon>
        <taxon>Streptomyces</taxon>
    </lineage>
</organism>
<evidence type="ECO:0000313" key="2">
    <source>
        <dbReference type="EMBL" id="GAA2474866.1"/>
    </source>
</evidence>
<dbReference type="InterPro" id="IPR009784">
    <property type="entry name" value="DUF1349"/>
</dbReference>
<dbReference type="Pfam" id="PF07081">
    <property type="entry name" value="DUF1349"/>
    <property type="match status" value="1"/>
</dbReference>
<dbReference type="RefSeq" id="WP_344381761.1">
    <property type="nucleotide sequence ID" value="NZ_BAAATA010000003.1"/>
</dbReference>
<protein>
    <submittedName>
        <fullName evidence="2">Uncharacterized protein</fullName>
    </submittedName>
</protein>
<feature type="compositionally biased region" description="Low complexity" evidence="1">
    <location>
        <begin position="31"/>
        <end position="43"/>
    </location>
</feature>
<dbReference type="EMBL" id="BAAATA010000003">
    <property type="protein sequence ID" value="GAA2474866.1"/>
    <property type="molecule type" value="Genomic_DNA"/>
</dbReference>
<proteinExistence type="predicted"/>
<keyword evidence="3" id="KW-1185">Reference proteome</keyword>